<name>A1WR13_VEREI</name>
<dbReference type="EMBL" id="CP000542">
    <property type="protein sequence ID" value="ABM60070.1"/>
    <property type="molecule type" value="Genomic_DNA"/>
</dbReference>
<dbReference type="HOGENOM" id="CLU_2557350_0_0_4"/>
<protein>
    <submittedName>
        <fullName evidence="1">Uncharacterized protein</fullName>
    </submittedName>
</protein>
<proteinExistence type="predicted"/>
<keyword evidence="2" id="KW-1185">Reference proteome</keyword>
<organism evidence="1 2">
    <name type="scientific">Verminephrobacter eiseniae (strain EF01-2)</name>
    <dbReference type="NCBI Taxonomy" id="391735"/>
    <lineage>
        <taxon>Bacteria</taxon>
        <taxon>Pseudomonadati</taxon>
        <taxon>Pseudomonadota</taxon>
        <taxon>Betaproteobacteria</taxon>
        <taxon>Burkholderiales</taxon>
        <taxon>Comamonadaceae</taxon>
        <taxon>Verminephrobacter</taxon>
    </lineage>
</organism>
<accession>A1WR13</accession>
<gene>
    <name evidence="1" type="ordered locus">Veis_4367</name>
</gene>
<dbReference type="Proteomes" id="UP000000374">
    <property type="component" value="Chromosome"/>
</dbReference>
<dbReference type="AlphaFoldDB" id="A1WR13"/>
<evidence type="ECO:0000313" key="1">
    <source>
        <dbReference type="EMBL" id="ABM60070.1"/>
    </source>
</evidence>
<evidence type="ECO:0000313" key="2">
    <source>
        <dbReference type="Proteomes" id="UP000000374"/>
    </source>
</evidence>
<reference evidence="2" key="1">
    <citation type="submission" date="2006-12" db="EMBL/GenBank/DDBJ databases">
        <title>Complete sequence of chromosome 1 of Verminephrobacter eiseniae EF01-2.</title>
        <authorList>
            <person name="Copeland A."/>
            <person name="Lucas S."/>
            <person name="Lapidus A."/>
            <person name="Barry K."/>
            <person name="Detter J.C."/>
            <person name="Glavina del Rio T."/>
            <person name="Dalin E."/>
            <person name="Tice H."/>
            <person name="Pitluck S."/>
            <person name="Chertkov O."/>
            <person name="Brettin T."/>
            <person name="Bruce D."/>
            <person name="Han C."/>
            <person name="Tapia R."/>
            <person name="Gilna P."/>
            <person name="Schmutz J."/>
            <person name="Larimer F."/>
            <person name="Land M."/>
            <person name="Hauser L."/>
            <person name="Kyrpides N."/>
            <person name="Kim E."/>
            <person name="Stahl D."/>
            <person name="Richardson P."/>
        </authorList>
    </citation>
    <scope>NUCLEOTIDE SEQUENCE [LARGE SCALE GENOMIC DNA]</scope>
    <source>
        <strain evidence="2">EF01-2</strain>
    </source>
</reference>
<dbReference type="KEGG" id="vei:Veis_4367"/>
<sequence>MIRRNASNRQCRLVHAVPGALLRPEMSGVGVLAHRWPWERFEHLIAAAPLSRTRQRGSLTGRVAVRSLPALDPRKREASVGQ</sequence>